<name>A0A1V1VBE4_PHODP</name>
<dbReference type="PROSITE" id="PS51257">
    <property type="entry name" value="PROKAR_LIPOPROTEIN"/>
    <property type="match status" value="1"/>
</dbReference>
<organism evidence="2 4">
    <name type="scientific">Photobacterium damsela subsp. piscicida</name>
    <name type="common">Pasteurella piscicida</name>
    <dbReference type="NCBI Taxonomy" id="38294"/>
    <lineage>
        <taxon>Bacteria</taxon>
        <taxon>Pseudomonadati</taxon>
        <taxon>Pseudomonadota</taxon>
        <taxon>Gammaproteobacteria</taxon>
        <taxon>Vibrionales</taxon>
        <taxon>Vibrionaceae</taxon>
        <taxon>Photobacterium</taxon>
    </lineage>
</organism>
<dbReference type="Proteomes" id="UP000218676">
    <property type="component" value="Chromosome 1"/>
</dbReference>
<keyword evidence="1" id="KW-0732">Signal</keyword>
<feature type="chain" id="PRO_5041601202" evidence="1">
    <location>
        <begin position="21"/>
        <end position="87"/>
    </location>
</feature>
<evidence type="ECO:0000313" key="2">
    <source>
        <dbReference type="EMBL" id="BAX52954.1"/>
    </source>
</evidence>
<reference evidence="3 5" key="3">
    <citation type="submission" date="2020-09" db="EMBL/GenBank/DDBJ databases">
        <title>Complete, closed and curated genome sequences of Photobacterium damselae subsp. piscicida isolates from Australia indicate localised evolution and additional plasmid-borne pathogenicity mechanisms.</title>
        <authorList>
            <person name="Baseggio L."/>
            <person name="Silayeva O."/>
            <person name="Buller N."/>
            <person name="Landos M."/>
            <person name="Engelstaedter J."/>
            <person name="Barnes A.C."/>
        </authorList>
    </citation>
    <scope>NUCLEOTIDE SEQUENCE [LARGE SCALE GENOMIC DNA]</scope>
    <source>
        <strain evidence="3 5">AS-16-0540-1</strain>
    </source>
</reference>
<feature type="signal peptide" evidence="1">
    <location>
        <begin position="1"/>
        <end position="20"/>
    </location>
</feature>
<dbReference type="RefSeq" id="WP_086958133.1">
    <property type="nucleotide sequence ID" value="NZ_AP018045.1"/>
</dbReference>
<gene>
    <name evidence="3" type="ORF">IC627_07940</name>
    <name evidence="2" type="ORF">PDPUS_1_01580</name>
</gene>
<dbReference type="Proteomes" id="UP000516656">
    <property type="component" value="Chromosome 1"/>
</dbReference>
<accession>A0A1V1VBE4</accession>
<proteinExistence type="predicted"/>
<dbReference type="EMBL" id="CP061854">
    <property type="protein sequence ID" value="QOD57758.1"/>
    <property type="molecule type" value="Genomic_DNA"/>
</dbReference>
<evidence type="ECO:0000313" key="5">
    <source>
        <dbReference type="Proteomes" id="UP000516656"/>
    </source>
</evidence>
<evidence type="ECO:0000313" key="4">
    <source>
        <dbReference type="Proteomes" id="UP000218676"/>
    </source>
</evidence>
<reference evidence="4" key="2">
    <citation type="submission" date="2017-05" db="EMBL/GenBank/DDBJ databases">
        <title>Whole genome sequence of fish pathogenic bacteria, Photobacterium damselae subsp. piscicida, strain 91-197, isolated from hybrid striped bass (Morone sp.) in USA.</title>
        <authorList>
            <person name="Teru Y."/>
            <person name="Hikima J."/>
            <person name="Kono T."/>
            <person name="Sakai M."/>
            <person name="Takano T."/>
            <person name="Hawke J.P."/>
            <person name="Takeyama H."/>
            <person name="Aoki T."/>
        </authorList>
    </citation>
    <scope>NUCLEOTIDE SEQUENCE [LARGE SCALE GENOMIC DNA]</scope>
    <source>
        <strain evidence="4">91-197</strain>
    </source>
</reference>
<evidence type="ECO:0000256" key="1">
    <source>
        <dbReference type="SAM" id="SignalP"/>
    </source>
</evidence>
<reference evidence="2" key="1">
    <citation type="journal article" date="2017" name="Genome Announc.">
        <title>Whole-Genome Sequence of Photobacterium damselae subsp. piscicida Strain 91-197, Isolated from Hybrid Striped Bass (Morone sp.) in the United States.</title>
        <authorList>
            <person name="Teru Y."/>
            <person name="Hikima J."/>
            <person name="Kono T."/>
            <person name="Sakai M."/>
            <person name="Takano T."/>
            <person name="Hawke J.P."/>
            <person name="Takeyama H."/>
            <person name="Aoki T."/>
        </authorList>
    </citation>
    <scope>NUCLEOTIDE SEQUENCE</scope>
    <source>
        <strain evidence="2">91-197</strain>
    </source>
</reference>
<dbReference type="AlphaFoldDB" id="A0A1V1VBE4"/>
<dbReference type="EMBL" id="AP018045">
    <property type="protein sequence ID" value="BAX52954.1"/>
    <property type="molecule type" value="Genomic_DNA"/>
</dbReference>
<protein>
    <submittedName>
        <fullName evidence="2">Uncharacterized protein</fullName>
    </submittedName>
</protein>
<evidence type="ECO:0000313" key="3">
    <source>
        <dbReference type="EMBL" id="QOD57758.1"/>
    </source>
</evidence>
<sequence length="87" mass="9512">MILKKTLLSSLVLLSLSACHDSNNSQALNEIQKPSQEGSDTNKETVTDVVAEKPIFKATNSIFGTTNQAIHGQISSTDKKIYHYFNG</sequence>